<dbReference type="RefSeq" id="WP_318349589.1">
    <property type="nucleotide sequence ID" value="NZ_AP018694.1"/>
</dbReference>
<protein>
    <recommendedName>
        <fullName evidence="3">Metallo-beta-lactamase domain-containing protein</fullName>
    </recommendedName>
</protein>
<name>A0A5K7S4P8_9BACT</name>
<dbReference type="Pfam" id="PF00753">
    <property type="entry name" value="Lactamase_B"/>
    <property type="match status" value="1"/>
</dbReference>
<dbReference type="InterPro" id="IPR050855">
    <property type="entry name" value="NDM-1-like"/>
</dbReference>
<comment type="similarity">
    <text evidence="1">Belongs to the metallo-beta-lactamase superfamily. Class-B beta-lactamase family.</text>
</comment>
<dbReference type="InterPro" id="IPR036866">
    <property type="entry name" value="RibonucZ/Hydroxyglut_hydro"/>
</dbReference>
<dbReference type="PANTHER" id="PTHR42951:SF4">
    <property type="entry name" value="ACYL-COENZYME A THIOESTERASE MBLAC2"/>
    <property type="match status" value="1"/>
</dbReference>
<dbReference type="Gene3D" id="3.60.15.10">
    <property type="entry name" value="Ribonuclease Z/Hydroxyacylglutathione hydrolase-like"/>
    <property type="match status" value="1"/>
</dbReference>
<dbReference type="GO" id="GO:0017001">
    <property type="term" value="P:antibiotic catabolic process"/>
    <property type="evidence" value="ECO:0007669"/>
    <property type="project" value="UniProtKB-ARBA"/>
</dbReference>
<feature type="domain" description="Metallo-beta-lactamase" evidence="3">
    <location>
        <begin position="57"/>
        <end position="218"/>
    </location>
</feature>
<dbReference type="InterPro" id="IPR001279">
    <property type="entry name" value="Metallo-B-lactamas"/>
</dbReference>
<accession>A0A5K7S4P8</accession>
<evidence type="ECO:0000259" key="3">
    <source>
        <dbReference type="SMART" id="SM00849"/>
    </source>
</evidence>
<dbReference type="SMART" id="SM00849">
    <property type="entry name" value="Lactamase_B"/>
    <property type="match status" value="1"/>
</dbReference>
<reference evidence="4" key="1">
    <citation type="journal article" date="2020" name="Int. J. Syst. Evol. Microbiol.">
        <title>Aquipluma nitroreducens gen. nov. sp. nov., a novel facultatively anaerobic bacterium isolated from a freshwater lake.</title>
        <authorList>
            <person name="Watanabe M."/>
            <person name="Kojima H."/>
            <person name="Fukui M."/>
        </authorList>
    </citation>
    <scope>NUCLEOTIDE SEQUENCE</scope>
    <source>
        <strain evidence="4">MeG22</strain>
    </source>
</reference>
<dbReference type="SUPFAM" id="SSF56281">
    <property type="entry name" value="Metallo-hydrolase/oxidoreductase"/>
    <property type="match status" value="1"/>
</dbReference>
<dbReference type="EMBL" id="AP018694">
    <property type="protein sequence ID" value="BBE16523.1"/>
    <property type="molecule type" value="Genomic_DNA"/>
</dbReference>
<evidence type="ECO:0000256" key="2">
    <source>
        <dbReference type="SAM" id="SignalP"/>
    </source>
</evidence>
<evidence type="ECO:0000313" key="5">
    <source>
        <dbReference type="Proteomes" id="UP001193389"/>
    </source>
</evidence>
<organism evidence="4 5">
    <name type="scientific">Aquipluma nitroreducens</name>
    <dbReference type="NCBI Taxonomy" id="2010828"/>
    <lineage>
        <taxon>Bacteria</taxon>
        <taxon>Pseudomonadati</taxon>
        <taxon>Bacteroidota</taxon>
        <taxon>Bacteroidia</taxon>
        <taxon>Marinilabiliales</taxon>
        <taxon>Prolixibacteraceae</taxon>
        <taxon>Aquipluma</taxon>
    </lineage>
</organism>
<dbReference type="PANTHER" id="PTHR42951">
    <property type="entry name" value="METALLO-BETA-LACTAMASE DOMAIN-CONTAINING"/>
    <property type="match status" value="1"/>
</dbReference>
<dbReference type="KEGG" id="anf:AQPE_0662"/>
<keyword evidence="5" id="KW-1185">Reference proteome</keyword>
<feature type="chain" id="PRO_5024452590" description="Metallo-beta-lactamase domain-containing protein" evidence="2">
    <location>
        <begin position="21"/>
        <end position="276"/>
    </location>
</feature>
<dbReference type="Proteomes" id="UP001193389">
    <property type="component" value="Chromosome"/>
</dbReference>
<dbReference type="AlphaFoldDB" id="A0A5K7S4P8"/>
<sequence length="276" mass="30158">MKKIVSCISLLVFSIFASFAQMPAPQIEGKEVYKGEDVIFHQIDEHTWIGSGHLMASESLYLVEGKTKALLIDAGTKIKDLDKIVASITKKPVMLVATHVHPDHTGSAINYFPEIYLNAADTVNIPRMMPDYKGKVIYLKDGEVIDLGGRKIEVVFTPGHTPGSTTFIDKQAGYGFSGDSFGSGNLLLTTTFSTLKATCEKMSAIMAKDGIQFLLPGHFFGKNHETKQRVDDELIICNGVLSGQIKGQENPQGMMGLNLVVNQYGVRINYNAAAIK</sequence>
<evidence type="ECO:0000256" key="1">
    <source>
        <dbReference type="ARBA" id="ARBA00005250"/>
    </source>
</evidence>
<evidence type="ECO:0000313" key="4">
    <source>
        <dbReference type="EMBL" id="BBE16523.1"/>
    </source>
</evidence>
<keyword evidence="2" id="KW-0732">Signal</keyword>
<proteinExistence type="inferred from homology"/>
<feature type="signal peptide" evidence="2">
    <location>
        <begin position="1"/>
        <end position="20"/>
    </location>
</feature>
<gene>
    <name evidence="4" type="ORF">AQPE_0662</name>
</gene>